<proteinExistence type="predicted"/>
<dbReference type="RefSeq" id="WP_321565777.1">
    <property type="nucleotide sequence ID" value="NZ_CP139558.1"/>
</dbReference>
<reference evidence="2 3" key="1">
    <citation type="submission" date="2023-11" db="EMBL/GenBank/DDBJ databases">
        <title>Analysis of the Genomes of Mucilaginibacter gossypii cycad 4 and M. sabulilitoris SNA2: microbes with the potential for plant growth promotion.</title>
        <authorList>
            <person name="Hirsch A.M."/>
            <person name="Humm E."/>
            <person name="Rubbi M."/>
            <person name="Del Vecchio G."/>
            <person name="Ha S.M."/>
            <person name="Pellegrini M."/>
            <person name="Gunsalus R.P."/>
        </authorList>
    </citation>
    <scope>NUCLEOTIDE SEQUENCE [LARGE SCALE GENOMIC DNA]</scope>
    <source>
        <strain evidence="2 3">SNA2</strain>
    </source>
</reference>
<keyword evidence="1" id="KW-1133">Transmembrane helix</keyword>
<feature type="transmembrane region" description="Helical" evidence="1">
    <location>
        <begin position="12"/>
        <end position="30"/>
    </location>
</feature>
<evidence type="ECO:0000256" key="1">
    <source>
        <dbReference type="SAM" id="Phobius"/>
    </source>
</evidence>
<name>A0ABZ0TZZ7_9SPHI</name>
<evidence type="ECO:0000313" key="3">
    <source>
        <dbReference type="Proteomes" id="UP001324380"/>
    </source>
</evidence>
<sequence>MENFDYNLLYKTLTLGFFILGPVLPAYLLYKIAPQDKILGKGNFAGFNINATGATATFIILFAALYPKIDTVFTSIDAYQQMQNERVNLPWKVYFKVQLMNDTSAISTLDYEKYIKQDSIMSSPRPMRFDYQTQTLSFYIDNDVLQQSEGQVAGTLVLRNGFGTCNFIIDKNCRNLKNRTITITKKFYKAHTNDYASLKSVRDTGVRHFKMANNIMPPAVTNP</sequence>
<evidence type="ECO:0000313" key="2">
    <source>
        <dbReference type="EMBL" id="WPU96685.1"/>
    </source>
</evidence>
<keyword evidence="1" id="KW-0472">Membrane</keyword>
<feature type="transmembrane region" description="Helical" evidence="1">
    <location>
        <begin position="42"/>
        <end position="66"/>
    </location>
</feature>
<keyword evidence="3" id="KW-1185">Reference proteome</keyword>
<protein>
    <submittedName>
        <fullName evidence="2">Uncharacterized protein</fullName>
    </submittedName>
</protein>
<organism evidence="2 3">
    <name type="scientific">Mucilaginibacter sabulilitoris</name>
    <dbReference type="NCBI Taxonomy" id="1173583"/>
    <lineage>
        <taxon>Bacteria</taxon>
        <taxon>Pseudomonadati</taxon>
        <taxon>Bacteroidota</taxon>
        <taxon>Sphingobacteriia</taxon>
        <taxon>Sphingobacteriales</taxon>
        <taxon>Sphingobacteriaceae</taxon>
        <taxon>Mucilaginibacter</taxon>
    </lineage>
</organism>
<dbReference type="Proteomes" id="UP001324380">
    <property type="component" value="Chromosome"/>
</dbReference>
<gene>
    <name evidence="2" type="ORF">SNE25_14265</name>
</gene>
<dbReference type="EMBL" id="CP139558">
    <property type="protein sequence ID" value="WPU96685.1"/>
    <property type="molecule type" value="Genomic_DNA"/>
</dbReference>
<accession>A0ABZ0TZZ7</accession>
<keyword evidence="1" id="KW-0812">Transmembrane</keyword>